<gene>
    <name evidence="3" type="ORF">Tci_023598</name>
</gene>
<name>A0A6L2KS81_TANCI</name>
<feature type="domain" description="Reverse transcriptase Ty1/copia-type" evidence="2">
    <location>
        <begin position="85"/>
        <end position="149"/>
    </location>
</feature>
<accession>A0A6L2KS81</accession>
<feature type="compositionally biased region" description="Polar residues" evidence="1">
    <location>
        <begin position="761"/>
        <end position="785"/>
    </location>
</feature>
<evidence type="ECO:0000256" key="1">
    <source>
        <dbReference type="SAM" id="MobiDB-lite"/>
    </source>
</evidence>
<feature type="non-terminal residue" evidence="3">
    <location>
        <position position="1"/>
    </location>
</feature>
<protein>
    <recommendedName>
        <fullName evidence="2">Reverse transcriptase Ty1/copia-type domain-containing protein</fullName>
    </recommendedName>
</protein>
<dbReference type="PANTHER" id="PTHR11439:SF495">
    <property type="entry name" value="REVERSE TRANSCRIPTASE, RNA-DEPENDENT DNA POLYMERASE-RELATED"/>
    <property type="match status" value="1"/>
</dbReference>
<feature type="region of interest" description="Disordered" evidence="1">
    <location>
        <begin position="747"/>
        <end position="785"/>
    </location>
</feature>
<evidence type="ECO:0000259" key="2">
    <source>
        <dbReference type="Pfam" id="PF07727"/>
    </source>
</evidence>
<sequence>GDQPASIISQLIEVILQNPAPHDIWSKEKHIELVNIIGELLADITTRSRIRDSEAASAHECLYVNFLSEIEPKKLTEALKEEGWPYGKTITGLKWAFRNKMDEEWVVTKNKVTLVAKGYRQEEGIDYDESFAPVVRLEAIRIFLAYASYMRYQANPKESHLMVMKRIFKYLKETPNLDLWYPKGAGFDLKAYSDSNYVGCYLDRKTEYVAVAGCYAQVLWIKIQLADYDVLYDKVPIFCDNTSAIAISNNPVLHSMTKHIDISIYTALTKEPLTKYVEYLKDFWYTAKVDDATKDVSFSLSLFENQLIFTRFDLLSAIGLTDSKIAVPLPPKGTVRAGLATLGLTNKDKPSLTSSDNYHDASLTVLKPYQISTTSFQTSSASEVSLTSHMLKVAKLSNEPEKSLILPSEGVNAKESADKSWSGTNVQPLINPKHQLLENQGRRKSHLYPNQRFYNQAGAFQLPLFQPPIFSMLRSLWSPLMQQGIQPSTTKIEKFMHVLDQIVEEHEIAKEHPLFIPSYDVSESPYDNESKIKFIKSFKAYTISYYAIFSFELSSILDDDLHSTSPFNTLKSGDEDDNTDMAGSEHISNEGTTDTFLHAFAEFHSLSGYLDHVCEEVSNLHFKIIDMESLILQSVSDELKNFVPTLISNALNDQLLRLLSEALKECLPSILHDYLPTQLHQTVIKPVKKQFNIYHKAESEHFVILQRQLTKVLKSKIRKSISSKGMQTQLTDIQGLLESTVIIDDTAEGEKNKKDNDANHAATQGEHQSDDSISSFGPTVENQEE</sequence>
<organism evidence="3">
    <name type="scientific">Tanacetum cinerariifolium</name>
    <name type="common">Dalmatian daisy</name>
    <name type="synonym">Chrysanthemum cinerariifolium</name>
    <dbReference type="NCBI Taxonomy" id="118510"/>
    <lineage>
        <taxon>Eukaryota</taxon>
        <taxon>Viridiplantae</taxon>
        <taxon>Streptophyta</taxon>
        <taxon>Embryophyta</taxon>
        <taxon>Tracheophyta</taxon>
        <taxon>Spermatophyta</taxon>
        <taxon>Magnoliopsida</taxon>
        <taxon>eudicotyledons</taxon>
        <taxon>Gunneridae</taxon>
        <taxon>Pentapetalae</taxon>
        <taxon>asterids</taxon>
        <taxon>campanulids</taxon>
        <taxon>Asterales</taxon>
        <taxon>Asteraceae</taxon>
        <taxon>Asteroideae</taxon>
        <taxon>Anthemideae</taxon>
        <taxon>Anthemidinae</taxon>
        <taxon>Tanacetum</taxon>
    </lineage>
</organism>
<evidence type="ECO:0000313" key="3">
    <source>
        <dbReference type="EMBL" id="GEU51620.1"/>
    </source>
</evidence>
<dbReference type="AlphaFoldDB" id="A0A6L2KS81"/>
<dbReference type="CDD" id="cd09272">
    <property type="entry name" value="RNase_HI_RT_Ty1"/>
    <property type="match status" value="1"/>
</dbReference>
<reference evidence="3" key="1">
    <citation type="journal article" date="2019" name="Sci. Rep.">
        <title>Draft genome of Tanacetum cinerariifolium, the natural source of mosquito coil.</title>
        <authorList>
            <person name="Yamashiro T."/>
            <person name="Shiraishi A."/>
            <person name="Satake H."/>
            <person name="Nakayama K."/>
        </authorList>
    </citation>
    <scope>NUCLEOTIDE SEQUENCE</scope>
</reference>
<proteinExistence type="predicted"/>
<feature type="compositionally biased region" description="Basic and acidic residues" evidence="1">
    <location>
        <begin position="748"/>
        <end position="758"/>
    </location>
</feature>
<dbReference type="EMBL" id="BKCJ010002894">
    <property type="protein sequence ID" value="GEU51620.1"/>
    <property type="molecule type" value="Genomic_DNA"/>
</dbReference>
<dbReference type="PANTHER" id="PTHR11439">
    <property type="entry name" value="GAG-POL-RELATED RETROTRANSPOSON"/>
    <property type="match status" value="1"/>
</dbReference>
<dbReference type="Pfam" id="PF07727">
    <property type="entry name" value="RVT_2"/>
    <property type="match status" value="1"/>
</dbReference>
<comment type="caution">
    <text evidence="3">The sequence shown here is derived from an EMBL/GenBank/DDBJ whole genome shotgun (WGS) entry which is preliminary data.</text>
</comment>
<dbReference type="InterPro" id="IPR013103">
    <property type="entry name" value="RVT_2"/>
</dbReference>